<dbReference type="InterPro" id="IPR040389">
    <property type="entry name" value="SMR"/>
</dbReference>
<dbReference type="GO" id="GO:0005634">
    <property type="term" value="C:nucleus"/>
    <property type="evidence" value="ECO:0007669"/>
    <property type="project" value="TreeGrafter"/>
</dbReference>
<evidence type="ECO:0000313" key="5">
    <source>
        <dbReference type="Proteomes" id="UP000636709"/>
    </source>
</evidence>
<dbReference type="AlphaFoldDB" id="A0A835BPA2"/>
<keyword evidence="1" id="KW-0649">Protein kinase inhibitor</keyword>
<gene>
    <name evidence="4" type="ORF">HU200_029992</name>
</gene>
<proteinExistence type="predicted"/>
<protein>
    <submittedName>
        <fullName evidence="4">Uncharacterized protein</fullName>
    </submittedName>
</protein>
<dbReference type="PANTHER" id="PTHR33142:SF84">
    <property type="entry name" value="EXPRESSED PROTEIN"/>
    <property type="match status" value="1"/>
</dbReference>
<reference evidence="4" key="1">
    <citation type="submission" date="2020-07" db="EMBL/GenBank/DDBJ databases">
        <title>Genome sequence and genetic diversity analysis of an under-domesticated orphan crop, white fonio (Digitaria exilis).</title>
        <authorList>
            <person name="Bennetzen J.L."/>
            <person name="Chen S."/>
            <person name="Ma X."/>
            <person name="Wang X."/>
            <person name="Yssel A.E.J."/>
            <person name="Chaluvadi S.R."/>
            <person name="Johnson M."/>
            <person name="Gangashetty P."/>
            <person name="Hamidou F."/>
            <person name="Sanogo M.D."/>
            <person name="Zwaenepoel A."/>
            <person name="Wallace J."/>
            <person name="Van De Peer Y."/>
            <person name="Van Deynze A."/>
        </authorList>
    </citation>
    <scope>NUCLEOTIDE SEQUENCE</scope>
    <source>
        <tissue evidence="4">Leaves</tissue>
    </source>
</reference>
<dbReference type="GO" id="GO:0004860">
    <property type="term" value="F:protein kinase inhibitor activity"/>
    <property type="evidence" value="ECO:0007669"/>
    <property type="project" value="UniProtKB-KW"/>
</dbReference>
<evidence type="ECO:0000256" key="2">
    <source>
        <dbReference type="ARBA" id="ARBA00023306"/>
    </source>
</evidence>
<dbReference type="PANTHER" id="PTHR33142">
    <property type="entry name" value="CYCLIN-DEPENDENT PROTEIN KINASE INHIBITOR SMR13"/>
    <property type="match status" value="1"/>
</dbReference>
<evidence type="ECO:0000313" key="4">
    <source>
        <dbReference type="EMBL" id="KAF8708614.1"/>
    </source>
</evidence>
<evidence type="ECO:0000256" key="1">
    <source>
        <dbReference type="ARBA" id="ARBA00023013"/>
    </source>
</evidence>
<dbReference type="Proteomes" id="UP000636709">
    <property type="component" value="Unassembled WGS sequence"/>
</dbReference>
<organism evidence="4 5">
    <name type="scientific">Digitaria exilis</name>
    <dbReference type="NCBI Taxonomy" id="1010633"/>
    <lineage>
        <taxon>Eukaryota</taxon>
        <taxon>Viridiplantae</taxon>
        <taxon>Streptophyta</taxon>
        <taxon>Embryophyta</taxon>
        <taxon>Tracheophyta</taxon>
        <taxon>Spermatophyta</taxon>
        <taxon>Magnoliopsida</taxon>
        <taxon>Liliopsida</taxon>
        <taxon>Poales</taxon>
        <taxon>Poaceae</taxon>
        <taxon>PACMAD clade</taxon>
        <taxon>Panicoideae</taxon>
        <taxon>Panicodae</taxon>
        <taxon>Paniceae</taxon>
        <taxon>Anthephorinae</taxon>
        <taxon>Digitaria</taxon>
    </lineage>
</organism>
<sequence>MEVEYHGEEAMMVAAAAEAEEGWQTPRREDCRIPVVPPCPAAPARKRAVALPELVGASGQRREPPKGGYFQPPDLESLFVLAPPRRQAASTCA</sequence>
<dbReference type="OrthoDB" id="650965at2759"/>
<evidence type="ECO:0000256" key="3">
    <source>
        <dbReference type="SAM" id="MobiDB-lite"/>
    </source>
</evidence>
<accession>A0A835BPA2</accession>
<name>A0A835BPA2_9POAL</name>
<dbReference type="GO" id="GO:0032875">
    <property type="term" value="P:regulation of DNA endoreduplication"/>
    <property type="evidence" value="ECO:0007669"/>
    <property type="project" value="InterPro"/>
</dbReference>
<feature type="region of interest" description="Disordered" evidence="3">
    <location>
        <begin position="55"/>
        <end position="74"/>
    </location>
</feature>
<keyword evidence="2" id="KW-0131">Cell cycle</keyword>
<keyword evidence="5" id="KW-1185">Reference proteome</keyword>
<comment type="caution">
    <text evidence="4">The sequence shown here is derived from an EMBL/GenBank/DDBJ whole genome shotgun (WGS) entry which is preliminary data.</text>
</comment>
<dbReference type="EMBL" id="JACEFO010001756">
    <property type="protein sequence ID" value="KAF8708614.1"/>
    <property type="molecule type" value="Genomic_DNA"/>
</dbReference>